<reference evidence="2 3" key="1">
    <citation type="submission" date="2024-01" db="EMBL/GenBank/DDBJ databases">
        <title>The complete chloroplast genome sequence of Lithospermum erythrorhizon: insights into the phylogenetic relationship among Boraginaceae species and the maternal lineages of purple gromwells.</title>
        <authorList>
            <person name="Okada T."/>
            <person name="Watanabe K."/>
        </authorList>
    </citation>
    <scope>NUCLEOTIDE SEQUENCE [LARGE SCALE GENOMIC DNA]</scope>
</reference>
<organism evidence="2 3">
    <name type="scientific">Lithospermum erythrorhizon</name>
    <name type="common">Purple gromwell</name>
    <name type="synonym">Lithospermum officinale var. erythrorhizon</name>
    <dbReference type="NCBI Taxonomy" id="34254"/>
    <lineage>
        <taxon>Eukaryota</taxon>
        <taxon>Viridiplantae</taxon>
        <taxon>Streptophyta</taxon>
        <taxon>Embryophyta</taxon>
        <taxon>Tracheophyta</taxon>
        <taxon>Spermatophyta</taxon>
        <taxon>Magnoliopsida</taxon>
        <taxon>eudicotyledons</taxon>
        <taxon>Gunneridae</taxon>
        <taxon>Pentapetalae</taxon>
        <taxon>asterids</taxon>
        <taxon>lamiids</taxon>
        <taxon>Boraginales</taxon>
        <taxon>Boraginaceae</taxon>
        <taxon>Boraginoideae</taxon>
        <taxon>Lithospermeae</taxon>
        <taxon>Lithospermum</taxon>
    </lineage>
</organism>
<comment type="caution">
    <text evidence="2">The sequence shown here is derived from an EMBL/GenBank/DDBJ whole genome shotgun (WGS) entry which is preliminary data.</text>
</comment>
<dbReference type="Proteomes" id="UP001454036">
    <property type="component" value="Unassembled WGS sequence"/>
</dbReference>
<protein>
    <submittedName>
        <fullName evidence="2">Uncharacterized protein</fullName>
    </submittedName>
</protein>
<evidence type="ECO:0000313" key="3">
    <source>
        <dbReference type="Proteomes" id="UP001454036"/>
    </source>
</evidence>
<gene>
    <name evidence="2" type="ORF">LIER_12111</name>
</gene>
<name>A0AAV3PSX0_LITER</name>
<sequence length="111" mass="11920">MPPRRSVRLGAARGVARGAARGARDAENVDSIVGSDEPSMGPQDSGVSVGGDREIVVPVVGQEVELQSKLFDRFLKRDPPKFAEEDSPIQALEFIQDLESIFEPMGVTGRA</sequence>
<feature type="compositionally biased region" description="Low complexity" evidence="1">
    <location>
        <begin position="8"/>
        <end position="21"/>
    </location>
</feature>
<keyword evidence="3" id="KW-1185">Reference proteome</keyword>
<accession>A0AAV3PSX0</accession>
<evidence type="ECO:0000256" key="1">
    <source>
        <dbReference type="SAM" id="MobiDB-lite"/>
    </source>
</evidence>
<dbReference type="EMBL" id="BAABME010002296">
    <property type="protein sequence ID" value="GAA0154007.1"/>
    <property type="molecule type" value="Genomic_DNA"/>
</dbReference>
<proteinExistence type="predicted"/>
<dbReference type="AlphaFoldDB" id="A0AAV3PSX0"/>
<feature type="region of interest" description="Disordered" evidence="1">
    <location>
        <begin position="1"/>
        <end position="50"/>
    </location>
</feature>
<evidence type="ECO:0000313" key="2">
    <source>
        <dbReference type="EMBL" id="GAA0154007.1"/>
    </source>
</evidence>